<evidence type="ECO:0000313" key="2">
    <source>
        <dbReference type="Proteomes" id="UP000299102"/>
    </source>
</evidence>
<evidence type="ECO:0000313" key="1">
    <source>
        <dbReference type="EMBL" id="GBP31950.1"/>
    </source>
</evidence>
<accession>A0A4C1V0C8</accession>
<reference evidence="1 2" key="1">
    <citation type="journal article" date="2019" name="Commun. Biol.">
        <title>The bagworm genome reveals a unique fibroin gene that provides high tensile strength.</title>
        <authorList>
            <person name="Kono N."/>
            <person name="Nakamura H."/>
            <person name="Ohtoshi R."/>
            <person name="Tomita M."/>
            <person name="Numata K."/>
            <person name="Arakawa K."/>
        </authorList>
    </citation>
    <scope>NUCLEOTIDE SEQUENCE [LARGE SCALE GENOMIC DNA]</scope>
</reference>
<sequence>MVDRNRYQKLKSRYKASLCPVQIDTITSSEIKIANRVRNKNRESRQREVHTENGTKVGIEYWTKIKMEGVIEIGIRISTEISTERGTEIERD</sequence>
<comment type="caution">
    <text evidence="1">The sequence shown here is derived from an EMBL/GenBank/DDBJ whole genome shotgun (WGS) entry which is preliminary data.</text>
</comment>
<dbReference type="EMBL" id="BGZK01000253">
    <property type="protein sequence ID" value="GBP31950.1"/>
    <property type="molecule type" value="Genomic_DNA"/>
</dbReference>
<dbReference type="AlphaFoldDB" id="A0A4C1V0C8"/>
<organism evidence="1 2">
    <name type="scientific">Eumeta variegata</name>
    <name type="common">Bagworm moth</name>
    <name type="synonym">Eumeta japonica</name>
    <dbReference type="NCBI Taxonomy" id="151549"/>
    <lineage>
        <taxon>Eukaryota</taxon>
        <taxon>Metazoa</taxon>
        <taxon>Ecdysozoa</taxon>
        <taxon>Arthropoda</taxon>
        <taxon>Hexapoda</taxon>
        <taxon>Insecta</taxon>
        <taxon>Pterygota</taxon>
        <taxon>Neoptera</taxon>
        <taxon>Endopterygota</taxon>
        <taxon>Lepidoptera</taxon>
        <taxon>Glossata</taxon>
        <taxon>Ditrysia</taxon>
        <taxon>Tineoidea</taxon>
        <taxon>Psychidae</taxon>
        <taxon>Oiketicinae</taxon>
        <taxon>Eumeta</taxon>
    </lineage>
</organism>
<gene>
    <name evidence="1" type="ORF">EVAR_18489_1</name>
</gene>
<keyword evidence="2" id="KW-1185">Reference proteome</keyword>
<protein>
    <submittedName>
        <fullName evidence="1">Uncharacterized protein</fullName>
    </submittedName>
</protein>
<proteinExistence type="predicted"/>
<name>A0A4C1V0C8_EUMVA</name>
<dbReference type="Proteomes" id="UP000299102">
    <property type="component" value="Unassembled WGS sequence"/>
</dbReference>